<feature type="region of interest" description="Disordered" evidence="1">
    <location>
        <begin position="44"/>
        <end position="91"/>
    </location>
</feature>
<dbReference type="GeneID" id="85353306"/>
<keyword evidence="3" id="KW-1185">Reference proteome</keyword>
<feature type="compositionally biased region" description="Polar residues" evidence="1">
    <location>
        <begin position="186"/>
        <end position="201"/>
    </location>
</feature>
<gene>
    <name evidence="2" type="ORF">EV420DRAFT_1481298</name>
</gene>
<feature type="compositionally biased region" description="Polar residues" evidence="1">
    <location>
        <begin position="218"/>
        <end position="238"/>
    </location>
</feature>
<dbReference type="RefSeq" id="XP_060328950.1">
    <property type="nucleotide sequence ID" value="XM_060469758.1"/>
</dbReference>
<evidence type="ECO:0000256" key="1">
    <source>
        <dbReference type="SAM" id="MobiDB-lite"/>
    </source>
</evidence>
<evidence type="ECO:0000313" key="3">
    <source>
        <dbReference type="Proteomes" id="UP001175211"/>
    </source>
</evidence>
<dbReference type="EMBL" id="JAUEPS010000025">
    <property type="protein sequence ID" value="KAK0455440.1"/>
    <property type="molecule type" value="Genomic_DNA"/>
</dbReference>
<feature type="region of interest" description="Disordered" evidence="1">
    <location>
        <begin position="173"/>
        <end position="275"/>
    </location>
</feature>
<dbReference type="AlphaFoldDB" id="A0AA39K6K1"/>
<protein>
    <submittedName>
        <fullName evidence="2">Uncharacterized protein</fullName>
    </submittedName>
</protein>
<comment type="caution">
    <text evidence="2">The sequence shown here is derived from an EMBL/GenBank/DDBJ whole genome shotgun (WGS) entry which is preliminary data.</text>
</comment>
<organism evidence="2 3">
    <name type="scientific">Armillaria tabescens</name>
    <name type="common">Ringless honey mushroom</name>
    <name type="synonym">Agaricus tabescens</name>
    <dbReference type="NCBI Taxonomy" id="1929756"/>
    <lineage>
        <taxon>Eukaryota</taxon>
        <taxon>Fungi</taxon>
        <taxon>Dikarya</taxon>
        <taxon>Basidiomycota</taxon>
        <taxon>Agaricomycotina</taxon>
        <taxon>Agaricomycetes</taxon>
        <taxon>Agaricomycetidae</taxon>
        <taxon>Agaricales</taxon>
        <taxon>Marasmiineae</taxon>
        <taxon>Physalacriaceae</taxon>
        <taxon>Desarmillaria</taxon>
    </lineage>
</organism>
<feature type="compositionally biased region" description="Basic residues" evidence="1">
    <location>
        <begin position="239"/>
        <end position="254"/>
    </location>
</feature>
<sequence>MPVKVTTAGSYSASLLLSTQFFRPPAMDRFRRIFKTSFSSAAKRKVSSPNVKSATKGNLKHTKSMPIRSSLEYPPNDYSTSHAPPKNSLKSAKIYTPRFTTRNKPAASQPVPRDVNADLQEEEDYGNVLDMHSGVTLDQFPMPPNTIPPPHLPNIQAFHERCARQGYKTIHGNASTPTVYHHGSTRQKLTSPSTTDVNTASHRGRSRHSKPLPFSPADWQNNLNSPSTTSLHSNNQTHSSRHRQGSTTPHRSRSRAAPSSRQRVQEHSQYMTEQGMASYPGVETVAAVRRGHGVFQYGESDHRKSHRVEVLFSPGDEPVPVRVSQIRREVDDYLVSQNLARDYGAPF</sequence>
<feature type="compositionally biased region" description="Polar residues" evidence="1">
    <location>
        <begin position="47"/>
        <end position="56"/>
    </location>
</feature>
<accession>A0AA39K6K1</accession>
<name>A0AA39K6K1_ARMTA</name>
<proteinExistence type="predicted"/>
<evidence type="ECO:0000313" key="2">
    <source>
        <dbReference type="EMBL" id="KAK0455440.1"/>
    </source>
</evidence>
<reference evidence="2" key="1">
    <citation type="submission" date="2023-06" db="EMBL/GenBank/DDBJ databases">
        <authorList>
            <consortium name="Lawrence Berkeley National Laboratory"/>
            <person name="Ahrendt S."/>
            <person name="Sahu N."/>
            <person name="Indic B."/>
            <person name="Wong-Bajracharya J."/>
            <person name="Merenyi Z."/>
            <person name="Ke H.-M."/>
            <person name="Monk M."/>
            <person name="Kocsube S."/>
            <person name="Drula E."/>
            <person name="Lipzen A."/>
            <person name="Balint B."/>
            <person name="Henrissat B."/>
            <person name="Andreopoulos B."/>
            <person name="Martin F.M."/>
            <person name="Harder C.B."/>
            <person name="Rigling D."/>
            <person name="Ford K.L."/>
            <person name="Foster G.D."/>
            <person name="Pangilinan J."/>
            <person name="Papanicolaou A."/>
            <person name="Barry K."/>
            <person name="LaButti K."/>
            <person name="Viragh M."/>
            <person name="Koriabine M."/>
            <person name="Yan M."/>
            <person name="Riley R."/>
            <person name="Champramary S."/>
            <person name="Plett K.L."/>
            <person name="Tsai I.J."/>
            <person name="Slot J."/>
            <person name="Sipos G."/>
            <person name="Plett J."/>
            <person name="Nagy L.G."/>
            <person name="Grigoriev I.V."/>
        </authorList>
    </citation>
    <scope>NUCLEOTIDE SEQUENCE</scope>
    <source>
        <strain evidence="2">CCBAS 213</strain>
    </source>
</reference>
<dbReference type="Proteomes" id="UP001175211">
    <property type="component" value="Unassembled WGS sequence"/>
</dbReference>